<dbReference type="InterPro" id="IPR036291">
    <property type="entry name" value="NAD(P)-bd_dom_sf"/>
</dbReference>
<organism evidence="3 4">
    <name type="scientific">Carboxylicivirga mesophila</name>
    <dbReference type="NCBI Taxonomy" id="1166478"/>
    <lineage>
        <taxon>Bacteria</taxon>
        <taxon>Pseudomonadati</taxon>
        <taxon>Bacteroidota</taxon>
        <taxon>Bacteroidia</taxon>
        <taxon>Marinilabiliales</taxon>
        <taxon>Marinilabiliaceae</taxon>
        <taxon>Carboxylicivirga</taxon>
    </lineage>
</organism>
<feature type="domain" description="Pyrroline-5-carboxylate reductase catalytic N-terminal" evidence="1">
    <location>
        <begin position="3"/>
        <end position="81"/>
    </location>
</feature>
<comment type="caution">
    <text evidence="3">The sequence shown here is derived from an EMBL/GenBank/DDBJ whole genome shotgun (WGS) entry which is preliminary data.</text>
</comment>
<dbReference type="InterPro" id="IPR018931">
    <property type="entry name" value="DUF2520"/>
</dbReference>
<dbReference type="PANTHER" id="PTHR40459">
    <property type="entry name" value="CONSERVED HYPOTHETICAL ALANINE AND LEUCINE RICH PROTEIN"/>
    <property type="match status" value="1"/>
</dbReference>
<dbReference type="Pfam" id="PF10728">
    <property type="entry name" value="DUF2520"/>
    <property type="match status" value="1"/>
</dbReference>
<evidence type="ECO:0000313" key="4">
    <source>
        <dbReference type="Proteomes" id="UP000721861"/>
    </source>
</evidence>
<gene>
    <name evidence="3" type="ORF">KEM09_07110</name>
</gene>
<dbReference type="InterPro" id="IPR028939">
    <property type="entry name" value="P5C_Rdtase_cat_N"/>
</dbReference>
<dbReference type="EMBL" id="JAGUCN010000006">
    <property type="protein sequence ID" value="MBS2211163.1"/>
    <property type="molecule type" value="Genomic_DNA"/>
</dbReference>
<accession>A0ABS5K9E8</accession>
<dbReference type="Proteomes" id="UP000721861">
    <property type="component" value="Unassembled WGS sequence"/>
</dbReference>
<dbReference type="InterPro" id="IPR037108">
    <property type="entry name" value="TM1727-like_C_sf"/>
</dbReference>
<keyword evidence="4" id="KW-1185">Reference proteome</keyword>
<dbReference type="Gene3D" id="1.10.1040.20">
    <property type="entry name" value="ProC-like, C-terminal domain"/>
    <property type="match status" value="1"/>
</dbReference>
<proteinExistence type="predicted"/>
<protein>
    <submittedName>
        <fullName evidence="3">DUF2520 domain-containing protein</fullName>
    </submittedName>
</protein>
<evidence type="ECO:0000259" key="1">
    <source>
        <dbReference type="Pfam" id="PF03807"/>
    </source>
</evidence>
<evidence type="ECO:0000259" key="2">
    <source>
        <dbReference type="Pfam" id="PF10728"/>
    </source>
</evidence>
<dbReference type="InterPro" id="IPR008927">
    <property type="entry name" value="6-PGluconate_DH-like_C_sf"/>
</dbReference>
<evidence type="ECO:0000313" key="3">
    <source>
        <dbReference type="EMBL" id="MBS2211163.1"/>
    </source>
</evidence>
<dbReference type="SUPFAM" id="SSF51735">
    <property type="entry name" value="NAD(P)-binding Rossmann-fold domains"/>
    <property type="match status" value="1"/>
</dbReference>
<dbReference type="Pfam" id="PF03807">
    <property type="entry name" value="F420_oxidored"/>
    <property type="match status" value="1"/>
</dbReference>
<feature type="domain" description="DUF2520" evidence="2">
    <location>
        <begin position="123"/>
        <end position="247"/>
    </location>
</feature>
<dbReference type="SUPFAM" id="SSF48179">
    <property type="entry name" value="6-phosphogluconate dehydrogenase C-terminal domain-like"/>
    <property type="match status" value="1"/>
</dbReference>
<reference evidence="3 4" key="1">
    <citation type="journal article" date="2014" name="Int. J. Syst. Evol. Microbiol.">
        <title>Carboxylicivirga gen. nov. in the family Marinilabiliaceae with two novel species, Carboxylicivirga mesophila sp. nov. and Carboxylicivirga taeanensis sp. nov., and reclassification of Cytophaga fermentans as Saccharicrinis fermentans gen. nov., comb. nov.</title>
        <authorList>
            <person name="Yang S.H."/>
            <person name="Seo H.S."/>
            <person name="Woo J.H."/>
            <person name="Oh H.M."/>
            <person name="Jang H."/>
            <person name="Lee J.H."/>
            <person name="Kim S.J."/>
            <person name="Kwon K.K."/>
        </authorList>
    </citation>
    <scope>NUCLEOTIDE SEQUENCE [LARGE SCALE GENOMIC DNA]</scope>
    <source>
        <strain evidence="3 4">JCM 18290</strain>
    </source>
</reference>
<sequence length="253" mass="28116">MDIVLIGSGNVASHLARVLYAAKHQILQVYSRTIDNAHILAKEVNADSIDELQQIDVQADLYILSIKDDAMAEVVEQMPDVNGLVVHTAGSVSVDVLSRFKNYGVLYPFQTFIKSAELQFDTIPILVEANTTANASLLMRLGNELSKRVLQASSEQRGALHISAVFACNFVNHMYRLGEDVLKESGLPFELLHPLIKETANKVLRMSPSVAQTGPASRNDQQIIQKHLNQLEGQEETQQIYRILTDSIVKHNE</sequence>
<name>A0ABS5K9E8_9BACT</name>
<dbReference type="Gene3D" id="3.40.50.720">
    <property type="entry name" value="NAD(P)-binding Rossmann-like Domain"/>
    <property type="match status" value="1"/>
</dbReference>
<dbReference type="PANTHER" id="PTHR40459:SF1">
    <property type="entry name" value="CONSERVED HYPOTHETICAL ALANINE AND LEUCINE RICH PROTEIN"/>
    <property type="match status" value="1"/>
</dbReference>